<dbReference type="GO" id="GO:0141101">
    <property type="term" value="F:tRNA(Ser) (uridine(44)-2'-O-)-methyltransferase activity"/>
    <property type="evidence" value="ECO:0007669"/>
    <property type="project" value="UniProtKB-EC"/>
</dbReference>
<dbReference type="PANTHER" id="PTHR21210">
    <property type="entry name" value="TRNA (URACIL-O(2)-)-METHYLTRANSFERASE-RELATED"/>
    <property type="match status" value="1"/>
</dbReference>
<evidence type="ECO:0000256" key="13">
    <source>
        <dbReference type="SAM" id="MobiDB-lite"/>
    </source>
</evidence>
<keyword evidence="15" id="KW-1185">Reference proteome</keyword>
<gene>
    <name evidence="14" type="ORF">Rhopal_002780-T1</name>
</gene>
<comment type="function">
    <text evidence="12">Adenosyl-L-methionine (AdoMet)-dependent tRNA (uracil-O(2)-)-methyltransferase.</text>
</comment>
<evidence type="ECO:0000256" key="8">
    <source>
        <dbReference type="ARBA" id="ARBA00022679"/>
    </source>
</evidence>
<evidence type="ECO:0000256" key="2">
    <source>
        <dbReference type="ARBA" id="ARBA00004496"/>
    </source>
</evidence>
<sequence>MKDSKGPQPTALPADAPSSLPRLASSESLSSAQWIPCVALDVECTREHFHAALLDLVFQPELSSSTILRGDILQDDEQPLSPPLSLPGYRCTRRIRRRLLPSRPSIDWAMEQECLSYNAAINDEEAPDQDGEGLVLLVPDLEQLRQEDPDGRIPYYHPQVAALAFRYFPPTSSMPSPSLRLDLMPLPSQPVAAPLPPSDRLYRTGLMLVKYAAKLCKGQAVGWQKRVHHDLLAGKEEVQDLYQELKTKYTADIAAQSPRITFRWMLHNWRESTDAAKHVFEDVAIAAWLIIVWRHMYPDTGGQPPGGFVDVGCGNGLLVFILNAEGYRGYGFDLRERKSWAGYTSPRPDLRVESISPPALIAAHLASVSSASSSRLSEPSSRAAAPGPEWPFPRDSFLIGNHADELTPWLALLAACTPGERVAFLNIPCCLHELSGRFERQTYSIPAAYLASLPTAPTSPVDSAGASATTYPLLTPFYAPTPSTFSPSPSKDPGASITGGRYAAYQLYLAHLALRCGFVPEREALRIPSTKNFGMLGRKRVWDDGKGTEGGLGAEERRSEGEERVKREVAELLREVERKGEWKARRPEGKAGEH</sequence>
<keyword evidence="9 12" id="KW-0949">S-adenosyl-L-methionine</keyword>
<evidence type="ECO:0000313" key="14">
    <source>
        <dbReference type="EMBL" id="GJN89791.1"/>
    </source>
</evidence>
<proteinExistence type="inferred from homology"/>
<evidence type="ECO:0000256" key="11">
    <source>
        <dbReference type="ARBA" id="ARBA00047957"/>
    </source>
</evidence>
<dbReference type="EMBL" id="BQKY01000005">
    <property type="protein sequence ID" value="GJN89791.1"/>
    <property type="molecule type" value="Genomic_DNA"/>
</dbReference>
<dbReference type="PANTHER" id="PTHR21210:SF0">
    <property type="entry name" value="TRNA (URACIL-O(2)-)-METHYLTRANSFERASE-RELATED"/>
    <property type="match status" value="1"/>
</dbReference>
<dbReference type="InterPro" id="IPR011671">
    <property type="entry name" value="tRNA_uracil_MeTrfase"/>
</dbReference>
<comment type="catalytic activity">
    <reaction evidence="11 12">
        <text>uridine(44) in tRNA(Ser) + S-adenosyl-L-methionine = 2'-O-methyluridine(44) in tRNA(Ser) + S-adenosyl-L-homocysteine + H(+)</text>
        <dbReference type="Rhea" id="RHEA:43100"/>
        <dbReference type="Rhea" id="RHEA-COMP:10339"/>
        <dbReference type="Rhea" id="RHEA-COMP:10340"/>
        <dbReference type="ChEBI" id="CHEBI:15378"/>
        <dbReference type="ChEBI" id="CHEBI:57856"/>
        <dbReference type="ChEBI" id="CHEBI:59789"/>
        <dbReference type="ChEBI" id="CHEBI:65315"/>
        <dbReference type="ChEBI" id="CHEBI:74478"/>
        <dbReference type="EC" id="2.1.1.211"/>
    </reaction>
</comment>
<comment type="caution">
    <text evidence="14">The sequence shown here is derived from an EMBL/GenBank/DDBJ whole genome shotgun (WGS) entry which is preliminary data.</text>
</comment>
<keyword evidence="6 12" id="KW-0963">Cytoplasm</keyword>
<dbReference type="EC" id="2.1.1.211" evidence="4 12"/>
<evidence type="ECO:0000256" key="4">
    <source>
        <dbReference type="ARBA" id="ARBA00012795"/>
    </source>
</evidence>
<accession>A0AAV5GB19</accession>
<comment type="subcellular location">
    <subcellularLocation>
        <location evidence="2 12">Cytoplasm</location>
    </subcellularLocation>
</comment>
<dbReference type="GO" id="GO:0005737">
    <property type="term" value="C:cytoplasm"/>
    <property type="evidence" value="ECO:0007669"/>
    <property type="project" value="UniProtKB-SubCell"/>
</dbReference>
<name>A0AAV5GB19_9BASI</name>
<reference evidence="14 15" key="1">
    <citation type="submission" date="2021-12" db="EMBL/GenBank/DDBJ databases">
        <title>High titer production of polyol ester of fatty acids by Rhodotorula paludigena BS15 towards product separation-free biomass refinery.</title>
        <authorList>
            <person name="Mano J."/>
            <person name="Ono H."/>
            <person name="Tanaka T."/>
            <person name="Naito K."/>
            <person name="Sushida H."/>
            <person name="Ike M."/>
            <person name="Tokuyasu K."/>
            <person name="Kitaoka M."/>
        </authorList>
    </citation>
    <scope>NUCLEOTIDE SEQUENCE [LARGE SCALE GENOMIC DNA]</scope>
    <source>
        <strain evidence="14 15">BS15</strain>
    </source>
</reference>
<keyword evidence="8 12" id="KW-0808">Transferase</keyword>
<keyword evidence="7 12" id="KW-0489">Methyltransferase</keyword>
<evidence type="ECO:0000256" key="9">
    <source>
        <dbReference type="ARBA" id="ARBA00022691"/>
    </source>
</evidence>
<evidence type="ECO:0000256" key="6">
    <source>
        <dbReference type="ARBA" id="ARBA00022490"/>
    </source>
</evidence>
<feature type="region of interest" description="Disordered" evidence="13">
    <location>
        <begin position="1"/>
        <end position="23"/>
    </location>
</feature>
<organism evidence="14 15">
    <name type="scientific">Rhodotorula paludigena</name>
    <dbReference type="NCBI Taxonomy" id="86838"/>
    <lineage>
        <taxon>Eukaryota</taxon>
        <taxon>Fungi</taxon>
        <taxon>Dikarya</taxon>
        <taxon>Basidiomycota</taxon>
        <taxon>Pucciniomycotina</taxon>
        <taxon>Microbotryomycetes</taxon>
        <taxon>Sporidiobolales</taxon>
        <taxon>Sporidiobolaceae</taxon>
        <taxon>Rhodotorula</taxon>
    </lineage>
</organism>
<protein>
    <recommendedName>
        <fullName evidence="5 12">tRNA (uracil-O(2)-)-methyltransferase</fullName>
        <ecNumber evidence="4 12">2.1.1.211</ecNumber>
    </recommendedName>
</protein>
<evidence type="ECO:0000256" key="7">
    <source>
        <dbReference type="ARBA" id="ARBA00022603"/>
    </source>
</evidence>
<evidence type="ECO:0000256" key="12">
    <source>
        <dbReference type="RuleBase" id="RU368004"/>
    </source>
</evidence>
<evidence type="ECO:0000256" key="1">
    <source>
        <dbReference type="ARBA" id="ARBA00002778"/>
    </source>
</evidence>
<comment type="similarity">
    <text evidence="3 12">Belongs to the TRM44 family.</text>
</comment>
<feature type="compositionally biased region" description="Basic and acidic residues" evidence="13">
    <location>
        <begin position="554"/>
        <end position="564"/>
    </location>
</feature>
<evidence type="ECO:0000256" key="5">
    <source>
        <dbReference type="ARBA" id="ARBA00017788"/>
    </source>
</evidence>
<evidence type="ECO:0000256" key="3">
    <source>
        <dbReference type="ARBA" id="ARBA00009056"/>
    </source>
</evidence>
<dbReference type="SUPFAM" id="SSF53335">
    <property type="entry name" value="S-adenosyl-L-methionine-dependent methyltransferases"/>
    <property type="match status" value="1"/>
</dbReference>
<dbReference type="InterPro" id="IPR029063">
    <property type="entry name" value="SAM-dependent_MTases_sf"/>
</dbReference>
<comment type="function">
    <text evidence="1">Probable adenosyl-L-methionine (AdoMet)-dependent tRNA (uracil-O(2)-)-methyltransferase.</text>
</comment>
<dbReference type="AlphaFoldDB" id="A0AAV5GB19"/>
<evidence type="ECO:0000313" key="15">
    <source>
        <dbReference type="Proteomes" id="UP001342314"/>
    </source>
</evidence>
<evidence type="ECO:0000256" key="10">
    <source>
        <dbReference type="ARBA" id="ARBA00022694"/>
    </source>
</evidence>
<feature type="region of interest" description="Disordered" evidence="13">
    <location>
        <begin position="544"/>
        <end position="564"/>
    </location>
</feature>
<dbReference type="Proteomes" id="UP001342314">
    <property type="component" value="Unassembled WGS sequence"/>
</dbReference>
<keyword evidence="10 12" id="KW-0819">tRNA processing</keyword>
<dbReference type="Pfam" id="PF07757">
    <property type="entry name" value="AdoMet_MTase"/>
    <property type="match status" value="1"/>
</dbReference>
<dbReference type="GO" id="GO:0030488">
    <property type="term" value="P:tRNA methylation"/>
    <property type="evidence" value="ECO:0007669"/>
    <property type="project" value="UniProtKB-UniRule"/>
</dbReference>